<keyword evidence="1" id="KW-0560">Oxidoreductase</keyword>
<dbReference type="Gene3D" id="3.50.50.60">
    <property type="entry name" value="FAD/NAD(P)-binding domain"/>
    <property type="match status" value="1"/>
</dbReference>
<dbReference type="EMBL" id="CP047895">
    <property type="protein sequence ID" value="QHL90414.1"/>
    <property type="molecule type" value="Genomic_DNA"/>
</dbReference>
<accession>A0A7Z2NVZ2</accession>
<dbReference type="PANTHER" id="PTHR13847:SF287">
    <property type="entry name" value="FAD-DEPENDENT OXIDOREDUCTASE DOMAIN-CONTAINING PROTEIN 1"/>
    <property type="match status" value="1"/>
</dbReference>
<dbReference type="RefSeq" id="WP_160592342.1">
    <property type="nucleotide sequence ID" value="NZ_CP047895.1"/>
</dbReference>
<dbReference type="PANTHER" id="PTHR13847">
    <property type="entry name" value="SARCOSINE DEHYDROGENASE-RELATED"/>
    <property type="match status" value="1"/>
</dbReference>
<evidence type="ECO:0000313" key="3">
    <source>
        <dbReference type="EMBL" id="QHL90414.1"/>
    </source>
</evidence>
<feature type="domain" description="FAD dependent oxidoreductase" evidence="2">
    <location>
        <begin position="5"/>
        <end position="343"/>
    </location>
</feature>
<evidence type="ECO:0000259" key="2">
    <source>
        <dbReference type="Pfam" id="PF01266"/>
    </source>
</evidence>
<name>A0A7Z2NVZ2_9SPHN</name>
<dbReference type="GO" id="GO:0005737">
    <property type="term" value="C:cytoplasm"/>
    <property type="evidence" value="ECO:0007669"/>
    <property type="project" value="TreeGrafter"/>
</dbReference>
<reference evidence="3 4" key="1">
    <citation type="submission" date="2020-01" db="EMBL/GenBank/DDBJ databases">
        <title>Sphingomonas sp. C33 whole genome sequece.</title>
        <authorList>
            <person name="Park C."/>
        </authorList>
    </citation>
    <scope>NUCLEOTIDE SEQUENCE [LARGE SCALE GENOMIC DNA]</scope>
    <source>
        <strain evidence="3 4">C33</strain>
    </source>
</reference>
<dbReference type="Pfam" id="PF01266">
    <property type="entry name" value="DAO"/>
    <property type="match status" value="1"/>
</dbReference>
<dbReference type="GO" id="GO:0016491">
    <property type="term" value="F:oxidoreductase activity"/>
    <property type="evidence" value="ECO:0007669"/>
    <property type="project" value="UniProtKB-KW"/>
</dbReference>
<organism evidence="3 4">
    <name type="scientific">Sphingomonas changnyeongensis</name>
    <dbReference type="NCBI Taxonomy" id="2698679"/>
    <lineage>
        <taxon>Bacteria</taxon>
        <taxon>Pseudomonadati</taxon>
        <taxon>Pseudomonadota</taxon>
        <taxon>Alphaproteobacteria</taxon>
        <taxon>Sphingomonadales</taxon>
        <taxon>Sphingomonadaceae</taxon>
        <taxon>Sphingomonas</taxon>
    </lineage>
</organism>
<keyword evidence="4" id="KW-1185">Reference proteome</keyword>
<dbReference type="InterPro" id="IPR036188">
    <property type="entry name" value="FAD/NAD-bd_sf"/>
</dbReference>
<proteinExistence type="predicted"/>
<gene>
    <name evidence="3" type="ORF">GVO57_05645</name>
</gene>
<evidence type="ECO:0000313" key="4">
    <source>
        <dbReference type="Proteomes" id="UP000464468"/>
    </source>
</evidence>
<sequence length="366" mass="38353">MTECDVAIIGAGMAGASLAAAIAGRRRVVLIEAEDHPGRHATGRSAAFWSETYGGPMVQPLTSASHRWFAARGLLRPRGALYLAGADDQPAISAFLGDFAGSGVVLERHGRDFAAALLPRLDARWQHCIWEPSCADIDVAGAHQACLAEARRTGARLICGAPVEGAARLGGPAGGWRLETRAGPVTAGLVVNAAGAWADRVAALFGAPPIGITPYRRTVVQLRVAPPAPADLPLVLDMAGSFYFKPEAGGRLWLSPHDETRDRPHDVAPEELDVALAIDRFGAATGWPVEAVERRWAGLRSFAPDRAPVYGHDPLCPGLFWCAGQGGFGIQTAPAAADLAARLLLGDPAGPVDPAPYLPGRFARSA</sequence>
<dbReference type="Gene3D" id="3.30.9.10">
    <property type="entry name" value="D-Amino Acid Oxidase, subunit A, domain 2"/>
    <property type="match status" value="1"/>
</dbReference>
<evidence type="ECO:0000256" key="1">
    <source>
        <dbReference type="ARBA" id="ARBA00023002"/>
    </source>
</evidence>
<dbReference type="InterPro" id="IPR006076">
    <property type="entry name" value="FAD-dep_OxRdtase"/>
</dbReference>
<dbReference type="AlphaFoldDB" id="A0A7Z2NVZ2"/>
<dbReference type="Proteomes" id="UP000464468">
    <property type="component" value="Chromosome"/>
</dbReference>
<protein>
    <submittedName>
        <fullName evidence="3">FAD-dependent oxidoreductase</fullName>
    </submittedName>
</protein>
<dbReference type="KEGG" id="schy:GVO57_05645"/>
<dbReference type="SUPFAM" id="SSF51905">
    <property type="entry name" value="FAD/NAD(P)-binding domain"/>
    <property type="match status" value="1"/>
</dbReference>